<dbReference type="Pfam" id="PF13649">
    <property type="entry name" value="Methyltransf_25"/>
    <property type="match status" value="1"/>
</dbReference>
<dbReference type="AlphaFoldDB" id="A0A563EYK3"/>
<dbReference type="InterPro" id="IPR029063">
    <property type="entry name" value="SAM-dependent_MTases_sf"/>
</dbReference>
<keyword evidence="2 5" id="KW-0808">Transferase</keyword>
<dbReference type="EMBL" id="VOBR01000005">
    <property type="protein sequence ID" value="TWP52551.1"/>
    <property type="molecule type" value="Genomic_DNA"/>
</dbReference>
<dbReference type="CDD" id="cd02440">
    <property type="entry name" value="AdoMet_MTases"/>
    <property type="match status" value="1"/>
</dbReference>
<keyword evidence="6" id="KW-1185">Reference proteome</keyword>
<feature type="domain" description="Methyltransferase" evidence="4">
    <location>
        <begin position="38"/>
        <end position="131"/>
    </location>
</feature>
<dbReference type="PANTHER" id="PTHR43464:SF19">
    <property type="entry name" value="UBIQUINONE BIOSYNTHESIS O-METHYLTRANSFERASE, MITOCHONDRIAL"/>
    <property type="match status" value="1"/>
</dbReference>
<name>A0A563EYK3_9PSEU</name>
<evidence type="ECO:0000256" key="1">
    <source>
        <dbReference type="ARBA" id="ARBA00022603"/>
    </source>
</evidence>
<dbReference type="PANTHER" id="PTHR43464">
    <property type="entry name" value="METHYLTRANSFERASE"/>
    <property type="match status" value="1"/>
</dbReference>
<dbReference type="InterPro" id="IPR041698">
    <property type="entry name" value="Methyltransf_25"/>
</dbReference>
<evidence type="ECO:0000313" key="5">
    <source>
        <dbReference type="EMBL" id="TWP52551.1"/>
    </source>
</evidence>
<dbReference type="Gene3D" id="3.40.50.150">
    <property type="entry name" value="Vaccinia Virus protein VP39"/>
    <property type="match status" value="1"/>
</dbReference>
<comment type="caution">
    <text evidence="5">The sequence shown here is derived from an EMBL/GenBank/DDBJ whole genome shotgun (WGS) entry which is preliminary data.</text>
</comment>
<accession>A0A563EYK3</accession>
<keyword evidence="3" id="KW-0949">S-adenosyl-L-methionine</keyword>
<proteinExistence type="predicted"/>
<dbReference type="RefSeq" id="WP_146350607.1">
    <property type="nucleotide sequence ID" value="NZ_VOBR01000005.1"/>
</dbReference>
<gene>
    <name evidence="5" type="ORF">FKR81_09520</name>
</gene>
<evidence type="ECO:0000256" key="2">
    <source>
        <dbReference type="ARBA" id="ARBA00022679"/>
    </source>
</evidence>
<evidence type="ECO:0000256" key="3">
    <source>
        <dbReference type="ARBA" id="ARBA00022691"/>
    </source>
</evidence>
<sequence>MTEAFWEDFYRDRDQVWTGKPNELLVREVAALEPGTALDLGCGEGGDAIWLASLGWQVTAVDVSSVALERAARRASEAGVTVDWQQHDLSVSFPSGSYSLVSAQFFHSPVEVDGERDSVLRKAAAVVAPGGVLLIAGHAGWASHQHDHPADVHFPTTAEVLAALDLGPEWVVEADEVITREVPELGTRADNVLRIRRG</sequence>
<evidence type="ECO:0000313" key="6">
    <source>
        <dbReference type="Proteomes" id="UP000316639"/>
    </source>
</evidence>
<dbReference type="Proteomes" id="UP000316639">
    <property type="component" value="Unassembled WGS sequence"/>
</dbReference>
<evidence type="ECO:0000259" key="4">
    <source>
        <dbReference type="Pfam" id="PF13649"/>
    </source>
</evidence>
<dbReference type="OrthoDB" id="9786503at2"/>
<organism evidence="5 6">
    <name type="scientific">Lentzea tibetensis</name>
    <dbReference type="NCBI Taxonomy" id="2591470"/>
    <lineage>
        <taxon>Bacteria</taxon>
        <taxon>Bacillati</taxon>
        <taxon>Actinomycetota</taxon>
        <taxon>Actinomycetes</taxon>
        <taxon>Pseudonocardiales</taxon>
        <taxon>Pseudonocardiaceae</taxon>
        <taxon>Lentzea</taxon>
    </lineage>
</organism>
<reference evidence="5 6" key="1">
    <citation type="submission" date="2019-07" db="EMBL/GenBank/DDBJ databases">
        <title>Lentzea xizangensis sp. nov., isolated from Qinghai-Tibetan Plateau Soils.</title>
        <authorList>
            <person name="Huang J."/>
        </authorList>
    </citation>
    <scope>NUCLEOTIDE SEQUENCE [LARGE SCALE GENOMIC DNA]</scope>
    <source>
        <strain evidence="5 6">FXJ1.1311</strain>
    </source>
</reference>
<keyword evidence="1 5" id="KW-0489">Methyltransferase</keyword>
<dbReference type="GO" id="GO:0032259">
    <property type="term" value="P:methylation"/>
    <property type="evidence" value="ECO:0007669"/>
    <property type="project" value="UniProtKB-KW"/>
</dbReference>
<protein>
    <submittedName>
        <fullName evidence="5">Class I SAM-dependent methyltransferase</fullName>
    </submittedName>
</protein>
<dbReference type="SUPFAM" id="SSF53335">
    <property type="entry name" value="S-adenosyl-L-methionine-dependent methyltransferases"/>
    <property type="match status" value="1"/>
</dbReference>
<dbReference type="GO" id="GO:0008168">
    <property type="term" value="F:methyltransferase activity"/>
    <property type="evidence" value="ECO:0007669"/>
    <property type="project" value="UniProtKB-KW"/>
</dbReference>